<protein>
    <submittedName>
        <fullName evidence="3">D-amino-acid dehydrogenase</fullName>
        <ecNumber evidence="3">1.4.99.-</ecNumber>
    </submittedName>
</protein>
<name>A0A7Z0JBQ8_9ACTN</name>
<dbReference type="InterPro" id="IPR036188">
    <property type="entry name" value="FAD/NAD-bd_sf"/>
</dbReference>
<dbReference type="EC" id="1.4.99.-" evidence="3"/>
<evidence type="ECO:0000313" key="4">
    <source>
        <dbReference type="Proteomes" id="UP000572051"/>
    </source>
</evidence>
<evidence type="ECO:0000313" key="3">
    <source>
        <dbReference type="EMBL" id="NYJ35730.1"/>
    </source>
</evidence>
<dbReference type="GO" id="GO:0016491">
    <property type="term" value="F:oxidoreductase activity"/>
    <property type="evidence" value="ECO:0007669"/>
    <property type="project" value="UniProtKB-KW"/>
</dbReference>
<sequence length="422" mass="43996">MAGKGAEAPRTVSVVGAGIVGLSTAWFLQRYGIGVTVVERDTVSSGASWGNAGWIAPGLTIPLNDPSVLGHGVRAVLDPTSPLSIPPTTDTGLLGFLGAFAFNSRRSAWERALIGNTPLSSVSLDAFTELVEAGVGLQDGPKIEDAPVTALFGSERRAAHLLAELERMRASGLPLSYAALDRDAVRAQSPFVSDTVRAGVRIDDQRHVHPGLFTHALADAVRSRGGSVVEGFRVTGVEARGDGLRLHSAHGETEAADAVVVATGAWLGRQGRPWGVTVPLRAGRGYSFTVPTDTPVPGPLYLPEARVACTPLAEGLRVAGTMEFRDIEAPITEGRISAIASSAQPYLTGVDLVGRTDPWVGSRPVTADGLPLIGGTRVPGLYVAGGHGMWGFTQGPATGRLLARAVATGRPPEALRPFDPLR</sequence>
<accession>A0A7Z0JBQ8</accession>
<organism evidence="3 4">
    <name type="scientific">Nocardiopsis aegyptia</name>
    <dbReference type="NCBI Taxonomy" id="220378"/>
    <lineage>
        <taxon>Bacteria</taxon>
        <taxon>Bacillati</taxon>
        <taxon>Actinomycetota</taxon>
        <taxon>Actinomycetes</taxon>
        <taxon>Streptosporangiales</taxon>
        <taxon>Nocardiopsidaceae</taxon>
        <taxon>Nocardiopsis</taxon>
    </lineage>
</organism>
<feature type="domain" description="FAD dependent oxidoreductase" evidence="2">
    <location>
        <begin position="12"/>
        <end position="404"/>
    </location>
</feature>
<dbReference type="PANTHER" id="PTHR13847:SF289">
    <property type="entry name" value="GLYCINE OXIDASE"/>
    <property type="match status" value="1"/>
</dbReference>
<comment type="caution">
    <text evidence="3">The sequence shown here is derived from an EMBL/GenBank/DDBJ whole genome shotgun (WGS) entry which is preliminary data.</text>
</comment>
<dbReference type="Gene3D" id="3.30.9.10">
    <property type="entry name" value="D-Amino Acid Oxidase, subunit A, domain 2"/>
    <property type="match status" value="1"/>
</dbReference>
<gene>
    <name evidence="3" type="ORF">HNR10_003611</name>
</gene>
<evidence type="ECO:0000256" key="1">
    <source>
        <dbReference type="ARBA" id="ARBA00023002"/>
    </source>
</evidence>
<dbReference type="InterPro" id="IPR006076">
    <property type="entry name" value="FAD-dep_OxRdtase"/>
</dbReference>
<dbReference type="AlphaFoldDB" id="A0A7Z0JBQ8"/>
<dbReference type="SUPFAM" id="SSF54373">
    <property type="entry name" value="FAD-linked reductases, C-terminal domain"/>
    <property type="match status" value="1"/>
</dbReference>
<dbReference type="Gene3D" id="3.50.50.60">
    <property type="entry name" value="FAD/NAD(P)-binding domain"/>
    <property type="match status" value="2"/>
</dbReference>
<evidence type="ECO:0000259" key="2">
    <source>
        <dbReference type="Pfam" id="PF01266"/>
    </source>
</evidence>
<keyword evidence="4" id="KW-1185">Reference proteome</keyword>
<dbReference type="RefSeq" id="WP_179825080.1">
    <property type="nucleotide sequence ID" value="NZ_JACCFS010000001.1"/>
</dbReference>
<reference evidence="3 4" key="1">
    <citation type="submission" date="2020-07" db="EMBL/GenBank/DDBJ databases">
        <title>Sequencing the genomes of 1000 actinobacteria strains.</title>
        <authorList>
            <person name="Klenk H.-P."/>
        </authorList>
    </citation>
    <scope>NUCLEOTIDE SEQUENCE [LARGE SCALE GENOMIC DNA]</scope>
    <source>
        <strain evidence="3 4">DSM 44442</strain>
    </source>
</reference>
<dbReference type="GO" id="GO:0005737">
    <property type="term" value="C:cytoplasm"/>
    <property type="evidence" value="ECO:0007669"/>
    <property type="project" value="TreeGrafter"/>
</dbReference>
<dbReference type="SUPFAM" id="SSF51905">
    <property type="entry name" value="FAD/NAD(P)-binding domain"/>
    <property type="match status" value="1"/>
</dbReference>
<dbReference type="Proteomes" id="UP000572051">
    <property type="component" value="Unassembled WGS sequence"/>
</dbReference>
<dbReference type="PANTHER" id="PTHR13847">
    <property type="entry name" value="SARCOSINE DEHYDROGENASE-RELATED"/>
    <property type="match status" value="1"/>
</dbReference>
<dbReference type="EMBL" id="JACCFS010000001">
    <property type="protein sequence ID" value="NYJ35730.1"/>
    <property type="molecule type" value="Genomic_DNA"/>
</dbReference>
<keyword evidence="1 3" id="KW-0560">Oxidoreductase</keyword>
<dbReference type="Pfam" id="PF01266">
    <property type="entry name" value="DAO"/>
    <property type="match status" value="1"/>
</dbReference>
<proteinExistence type="predicted"/>